<organism evidence="1 2">
    <name type="scientific">Cuscuta epithymum</name>
    <dbReference type="NCBI Taxonomy" id="186058"/>
    <lineage>
        <taxon>Eukaryota</taxon>
        <taxon>Viridiplantae</taxon>
        <taxon>Streptophyta</taxon>
        <taxon>Embryophyta</taxon>
        <taxon>Tracheophyta</taxon>
        <taxon>Spermatophyta</taxon>
        <taxon>Magnoliopsida</taxon>
        <taxon>eudicotyledons</taxon>
        <taxon>Gunneridae</taxon>
        <taxon>Pentapetalae</taxon>
        <taxon>asterids</taxon>
        <taxon>lamiids</taxon>
        <taxon>Solanales</taxon>
        <taxon>Convolvulaceae</taxon>
        <taxon>Cuscuteae</taxon>
        <taxon>Cuscuta</taxon>
        <taxon>Cuscuta subgen. Cuscuta</taxon>
    </lineage>
</organism>
<accession>A0AAV0FZW1</accession>
<sequence length="87" mass="10068">MINKKSVHRHSSTSMLFIICFEHQTLCAHWQTYGADLLGSMEQKHILGCIFSSKACRPRMETMMKKKTHQLGEKLLYNSPPSFPQEL</sequence>
<proteinExistence type="predicted"/>
<dbReference type="AlphaFoldDB" id="A0AAV0FZW1"/>
<name>A0AAV0FZW1_9ASTE</name>
<gene>
    <name evidence="1" type="ORF">CEPIT_LOCUS38966</name>
</gene>
<comment type="caution">
    <text evidence="1">The sequence shown here is derived from an EMBL/GenBank/DDBJ whole genome shotgun (WGS) entry which is preliminary data.</text>
</comment>
<evidence type="ECO:0000313" key="2">
    <source>
        <dbReference type="Proteomes" id="UP001152523"/>
    </source>
</evidence>
<dbReference type="Proteomes" id="UP001152523">
    <property type="component" value="Unassembled WGS sequence"/>
</dbReference>
<reference evidence="1" key="1">
    <citation type="submission" date="2022-07" db="EMBL/GenBank/DDBJ databases">
        <authorList>
            <person name="Macas J."/>
            <person name="Novak P."/>
            <person name="Neumann P."/>
        </authorList>
    </citation>
    <scope>NUCLEOTIDE SEQUENCE</scope>
</reference>
<protein>
    <submittedName>
        <fullName evidence="1">Uncharacterized protein</fullName>
    </submittedName>
</protein>
<evidence type="ECO:0000313" key="1">
    <source>
        <dbReference type="EMBL" id="CAH9141225.1"/>
    </source>
</evidence>
<dbReference type="EMBL" id="CAMAPF010001029">
    <property type="protein sequence ID" value="CAH9141225.1"/>
    <property type="molecule type" value="Genomic_DNA"/>
</dbReference>
<keyword evidence="2" id="KW-1185">Reference proteome</keyword>